<evidence type="ECO:0000313" key="3">
    <source>
        <dbReference type="EMBL" id="VFT77282.1"/>
    </source>
</evidence>
<feature type="compositionally biased region" description="Acidic residues" evidence="1">
    <location>
        <begin position="52"/>
        <end position="61"/>
    </location>
</feature>
<dbReference type="EMBL" id="CAADRA010000002">
    <property type="protein sequence ID" value="VFT77282.1"/>
    <property type="molecule type" value="Genomic_DNA"/>
</dbReference>
<protein>
    <submittedName>
        <fullName evidence="3">Aste57867_56 protein</fullName>
    </submittedName>
</protein>
<evidence type="ECO:0000256" key="1">
    <source>
        <dbReference type="SAM" id="MobiDB-lite"/>
    </source>
</evidence>
<gene>
    <name evidence="3" type="primary">Aste57867_56</name>
    <name evidence="2" type="ORF">As57867_000056</name>
    <name evidence="3" type="ORF">ASTE57867_56</name>
</gene>
<dbReference type="AlphaFoldDB" id="A0A485K1M6"/>
<feature type="region of interest" description="Disordered" evidence="1">
    <location>
        <begin position="44"/>
        <end position="64"/>
    </location>
</feature>
<organism evidence="3 4">
    <name type="scientific">Aphanomyces stellatus</name>
    <dbReference type="NCBI Taxonomy" id="120398"/>
    <lineage>
        <taxon>Eukaryota</taxon>
        <taxon>Sar</taxon>
        <taxon>Stramenopiles</taxon>
        <taxon>Oomycota</taxon>
        <taxon>Saprolegniomycetes</taxon>
        <taxon>Saprolegniales</taxon>
        <taxon>Verrucalvaceae</taxon>
        <taxon>Aphanomyces</taxon>
    </lineage>
</organism>
<accession>A0A485K1M6</accession>
<dbReference type="EMBL" id="VJMH01000002">
    <property type="protein sequence ID" value="KAF0720777.1"/>
    <property type="molecule type" value="Genomic_DNA"/>
</dbReference>
<evidence type="ECO:0000313" key="2">
    <source>
        <dbReference type="EMBL" id="KAF0720777.1"/>
    </source>
</evidence>
<proteinExistence type="predicted"/>
<keyword evidence="4" id="KW-1185">Reference proteome</keyword>
<reference evidence="3 4" key="1">
    <citation type="submission" date="2019-03" db="EMBL/GenBank/DDBJ databases">
        <authorList>
            <person name="Gaulin E."/>
            <person name="Dumas B."/>
        </authorList>
    </citation>
    <scope>NUCLEOTIDE SEQUENCE [LARGE SCALE GENOMIC DNA]</scope>
    <source>
        <strain evidence="3">CBS 568.67</strain>
    </source>
</reference>
<feature type="region of interest" description="Disordered" evidence="1">
    <location>
        <begin position="1"/>
        <end position="27"/>
    </location>
</feature>
<reference evidence="2" key="2">
    <citation type="submission" date="2019-06" db="EMBL/GenBank/DDBJ databases">
        <title>Genomics analysis of Aphanomyces spp. identifies a new class of oomycete effector associated with host adaptation.</title>
        <authorList>
            <person name="Gaulin E."/>
        </authorList>
    </citation>
    <scope>NUCLEOTIDE SEQUENCE</scope>
    <source>
        <strain evidence="2">CBS 578.67</strain>
    </source>
</reference>
<sequence length="105" mass="11798">MNPAEETRMRPSTPRPSSTRPPKFHSKLKQTISESKMLQILDHKLDENASNQDDDGGDELVSDSTMIAVEEHPQEEEGFDRRGVLHTIRSIHKQTHGGGISHRSS</sequence>
<name>A0A485K1M6_9STRA</name>
<evidence type="ECO:0000313" key="4">
    <source>
        <dbReference type="Proteomes" id="UP000332933"/>
    </source>
</evidence>
<dbReference type="OrthoDB" id="75751at2759"/>
<dbReference type="Proteomes" id="UP000332933">
    <property type="component" value="Unassembled WGS sequence"/>
</dbReference>
<feature type="compositionally biased region" description="Low complexity" evidence="1">
    <location>
        <begin position="10"/>
        <end position="21"/>
    </location>
</feature>